<dbReference type="InterPro" id="IPR036249">
    <property type="entry name" value="Thioredoxin-like_sf"/>
</dbReference>
<dbReference type="Gene3D" id="3.40.30.10">
    <property type="entry name" value="Glutaredoxin"/>
    <property type="match status" value="1"/>
</dbReference>
<name>A0A2U8H3T3_9RHOO</name>
<dbReference type="CDD" id="cd02965">
    <property type="entry name" value="HyaE"/>
    <property type="match status" value="1"/>
</dbReference>
<dbReference type="SUPFAM" id="SSF52833">
    <property type="entry name" value="Thioredoxin-like"/>
    <property type="match status" value="1"/>
</dbReference>
<dbReference type="OrthoDB" id="6560050at2"/>
<reference evidence="3 4" key="1">
    <citation type="submission" date="2017-06" db="EMBL/GenBank/DDBJ databases">
        <title>Azoarcus sp. TSNA42 complete genome sequence.</title>
        <authorList>
            <person name="Woo J.-H."/>
            <person name="Kim H.-S."/>
        </authorList>
    </citation>
    <scope>NUCLEOTIDE SEQUENCE [LARGE SCALE GENOMIC DNA]</scope>
    <source>
        <strain evidence="3 4">TSNA42</strain>
    </source>
</reference>
<dbReference type="EMBL" id="CP022188">
    <property type="protein sequence ID" value="AWI80283.1"/>
    <property type="molecule type" value="Genomic_DNA"/>
</dbReference>
<dbReference type="InterPro" id="IPR010893">
    <property type="entry name" value="NiFe-hyd_mat_HyaE"/>
</dbReference>
<sequence>MNDYAAPNLDSLAALLERQALRHGIACVDAAGLDAFVAKGGDVLILLTEDPARSPETWDVAVILPEILKTCGRRLRAAALMPADSREVAARYGITRYPAQLFLRDGGYVGVLEGMLDWDAWGGAVARKLALPVGRAPSIGIPVRGPASDSACH</sequence>
<protein>
    <recommendedName>
        <fullName evidence="2">Hydrogenase expression/formation protein</fullName>
    </recommendedName>
</protein>
<evidence type="ECO:0000256" key="1">
    <source>
        <dbReference type="ARBA" id="ARBA00009004"/>
    </source>
</evidence>
<comment type="similarity">
    <text evidence="1 2">Belongs to the HupG/HyaE family.</text>
</comment>
<dbReference type="AlphaFoldDB" id="A0A2U8H3T3"/>
<dbReference type="PIRSF" id="PIRSF038934">
    <property type="entry name" value="HyaE_HupG"/>
    <property type="match status" value="1"/>
</dbReference>
<proteinExistence type="inferred from homology"/>
<gene>
    <name evidence="3" type="ORF">CEW87_13480</name>
</gene>
<dbReference type="Pfam" id="PF07449">
    <property type="entry name" value="HyaE"/>
    <property type="match status" value="1"/>
</dbReference>
<accession>A0A2U8H3T3</accession>
<evidence type="ECO:0000313" key="3">
    <source>
        <dbReference type="EMBL" id="AWI80283.1"/>
    </source>
</evidence>
<evidence type="ECO:0000256" key="2">
    <source>
        <dbReference type="PIRNR" id="PIRNR038934"/>
    </source>
</evidence>
<dbReference type="RefSeq" id="WP_108973739.1">
    <property type="nucleotide sequence ID" value="NZ_CP022188.1"/>
</dbReference>
<organism evidence="3 4">
    <name type="scientific">Parazoarcus communis</name>
    <dbReference type="NCBI Taxonomy" id="41977"/>
    <lineage>
        <taxon>Bacteria</taxon>
        <taxon>Pseudomonadati</taxon>
        <taxon>Pseudomonadota</taxon>
        <taxon>Betaproteobacteria</taxon>
        <taxon>Rhodocyclales</taxon>
        <taxon>Zoogloeaceae</taxon>
        <taxon>Parazoarcus</taxon>
    </lineage>
</organism>
<evidence type="ECO:0000313" key="4">
    <source>
        <dbReference type="Proteomes" id="UP000244902"/>
    </source>
</evidence>
<dbReference type="Proteomes" id="UP000244902">
    <property type="component" value="Chromosome"/>
</dbReference>